<dbReference type="EMBL" id="LVVY01000060">
    <property type="protein sequence ID" value="OAM80014.1"/>
    <property type="molecule type" value="Genomic_DNA"/>
</dbReference>
<keyword evidence="4" id="KW-1185">Reference proteome</keyword>
<sequence length="149" mass="15176">MFKNLLIAIDGSELGGKALDAGIALARTHEAGLLILTATDPVSTGIGSGGFGTIDAGHIVARLEENYAAEARTLLAEASARAEAAGLAAQTVHVPRQRPADAILAAAKEQGIDTIVMGSHGRRGLGRLLLGSQAAEVLARSPIPVLIVK</sequence>
<dbReference type="STRING" id="1770058.A3840_02040"/>
<dbReference type="Proteomes" id="UP000078389">
    <property type="component" value="Unassembled WGS sequence"/>
</dbReference>
<dbReference type="AlphaFoldDB" id="A0A178I5J1"/>
<dbReference type="SUPFAM" id="SSF52402">
    <property type="entry name" value="Adenine nucleotide alpha hydrolases-like"/>
    <property type="match status" value="1"/>
</dbReference>
<evidence type="ECO:0000313" key="4">
    <source>
        <dbReference type="Proteomes" id="UP000078389"/>
    </source>
</evidence>
<dbReference type="InterPro" id="IPR006015">
    <property type="entry name" value="Universal_stress_UspA"/>
</dbReference>
<dbReference type="InterPro" id="IPR006016">
    <property type="entry name" value="UspA"/>
</dbReference>
<organism evidence="3 4">
    <name type="scientific">Devosia elaeis</name>
    <dbReference type="NCBI Taxonomy" id="1770058"/>
    <lineage>
        <taxon>Bacteria</taxon>
        <taxon>Pseudomonadati</taxon>
        <taxon>Pseudomonadota</taxon>
        <taxon>Alphaproteobacteria</taxon>
        <taxon>Hyphomicrobiales</taxon>
        <taxon>Devosiaceae</taxon>
        <taxon>Devosia</taxon>
    </lineage>
</organism>
<dbReference type="InterPro" id="IPR014729">
    <property type="entry name" value="Rossmann-like_a/b/a_fold"/>
</dbReference>
<dbReference type="CDD" id="cd00293">
    <property type="entry name" value="USP-like"/>
    <property type="match status" value="1"/>
</dbReference>
<protein>
    <recommendedName>
        <fullName evidence="2">UspA domain-containing protein</fullName>
    </recommendedName>
</protein>
<dbReference type="RefSeq" id="WP_067451098.1">
    <property type="nucleotide sequence ID" value="NZ_LVVY01000060.1"/>
</dbReference>
<dbReference type="Gene3D" id="3.40.50.620">
    <property type="entry name" value="HUPs"/>
    <property type="match status" value="1"/>
</dbReference>
<dbReference type="PANTHER" id="PTHR46268:SF15">
    <property type="entry name" value="UNIVERSAL STRESS PROTEIN HP_0031"/>
    <property type="match status" value="1"/>
</dbReference>
<dbReference type="PANTHER" id="PTHR46268">
    <property type="entry name" value="STRESS RESPONSE PROTEIN NHAX"/>
    <property type="match status" value="1"/>
</dbReference>
<accession>A0A178I5J1</accession>
<evidence type="ECO:0000256" key="1">
    <source>
        <dbReference type="ARBA" id="ARBA00008791"/>
    </source>
</evidence>
<evidence type="ECO:0000259" key="2">
    <source>
        <dbReference type="Pfam" id="PF00582"/>
    </source>
</evidence>
<name>A0A178I5J1_9HYPH</name>
<feature type="domain" description="UspA" evidence="2">
    <location>
        <begin position="1"/>
        <end position="149"/>
    </location>
</feature>
<dbReference type="PRINTS" id="PR01438">
    <property type="entry name" value="UNVRSLSTRESS"/>
</dbReference>
<comment type="caution">
    <text evidence="3">The sequence shown here is derived from an EMBL/GenBank/DDBJ whole genome shotgun (WGS) entry which is preliminary data.</text>
</comment>
<gene>
    <name evidence="3" type="ORF">A3840_02040</name>
</gene>
<dbReference type="Pfam" id="PF00582">
    <property type="entry name" value="Usp"/>
    <property type="match status" value="1"/>
</dbReference>
<comment type="similarity">
    <text evidence="1">Belongs to the universal stress protein A family.</text>
</comment>
<proteinExistence type="inferred from homology"/>
<evidence type="ECO:0000313" key="3">
    <source>
        <dbReference type="EMBL" id="OAM80014.1"/>
    </source>
</evidence>
<reference evidence="3 4" key="1">
    <citation type="submission" date="2016-03" db="EMBL/GenBank/DDBJ databases">
        <title>Genome sequencing of Devosia sp. S37.</title>
        <authorList>
            <person name="Mohd Nor M."/>
        </authorList>
    </citation>
    <scope>NUCLEOTIDE SEQUENCE [LARGE SCALE GENOMIC DNA]</scope>
    <source>
        <strain evidence="3 4">S37</strain>
    </source>
</reference>